<gene>
    <name evidence="2" type="ORF">H8E29_07175</name>
</gene>
<dbReference type="Pfam" id="PF00294">
    <property type="entry name" value="PfkB"/>
    <property type="match status" value="1"/>
</dbReference>
<evidence type="ECO:0000259" key="1">
    <source>
        <dbReference type="Pfam" id="PF00294"/>
    </source>
</evidence>
<feature type="domain" description="Carbohydrate kinase PfkB" evidence="1">
    <location>
        <begin position="147"/>
        <end position="309"/>
    </location>
</feature>
<dbReference type="InterPro" id="IPR011611">
    <property type="entry name" value="PfkB_dom"/>
</dbReference>
<reference evidence="2 3" key="1">
    <citation type="submission" date="2020-08" db="EMBL/GenBank/DDBJ databases">
        <title>Bridging the membrane lipid divide: bacteria of the FCB group superphylum have the potential to synthesize archaeal ether lipids.</title>
        <authorList>
            <person name="Villanueva L."/>
            <person name="Von Meijenfeldt F.A.B."/>
            <person name="Westbye A.B."/>
            <person name="Yadav S."/>
            <person name="Hopmans E.C."/>
            <person name="Dutilh B.E."/>
            <person name="Sinninghe Damste J.S."/>
        </authorList>
    </citation>
    <scope>NUCLEOTIDE SEQUENCE [LARGE SCALE GENOMIC DNA]</scope>
    <source>
        <strain evidence="2">NIOZ-UU36</strain>
    </source>
</reference>
<dbReference type="GO" id="GO:0016301">
    <property type="term" value="F:kinase activity"/>
    <property type="evidence" value="ECO:0007669"/>
    <property type="project" value="UniProtKB-KW"/>
</dbReference>
<dbReference type="InterPro" id="IPR029056">
    <property type="entry name" value="Ribokinase-like"/>
</dbReference>
<proteinExistence type="predicted"/>
<dbReference type="Proteomes" id="UP000614469">
    <property type="component" value="Unassembled WGS sequence"/>
</dbReference>
<evidence type="ECO:0000313" key="2">
    <source>
        <dbReference type="EMBL" id="MBC8335027.1"/>
    </source>
</evidence>
<dbReference type="Gene3D" id="3.40.1190.20">
    <property type="match status" value="1"/>
</dbReference>
<dbReference type="SUPFAM" id="SSF53613">
    <property type="entry name" value="Ribokinase-like"/>
    <property type="match status" value="1"/>
</dbReference>
<comment type="caution">
    <text evidence="2">The sequence shown here is derived from an EMBL/GenBank/DDBJ whole genome shotgun (WGS) entry which is preliminary data.</text>
</comment>
<keyword evidence="2" id="KW-0808">Transferase</keyword>
<dbReference type="PANTHER" id="PTHR47098">
    <property type="entry name" value="PROTEIN MAK32"/>
    <property type="match status" value="1"/>
</dbReference>
<accession>A0A8J6NJL2</accession>
<dbReference type="AlphaFoldDB" id="A0A8J6NJL2"/>
<evidence type="ECO:0000313" key="3">
    <source>
        <dbReference type="Proteomes" id="UP000614469"/>
    </source>
</evidence>
<keyword evidence="2" id="KW-0418">Kinase</keyword>
<organism evidence="2 3">
    <name type="scientific">Candidatus Desulfolinea nitratireducens</name>
    <dbReference type="NCBI Taxonomy" id="2841698"/>
    <lineage>
        <taxon>Bacteria</taxon>
        <taxon>Bacillati</taxon>
        <taxon>Chloroflexota</taxon>
        <taxon>Anaerolineae</taxon>
        <taxon>Anaerolineales</taxon>
        <taxon>Anaerolineales incertae sedis</taxon>
        <taxon>Candidatus Desulfolinea</taxon>
    </lineage>
</organism>
<dbReference type="EMBL" id="JACNJN010000086">
    <property type="protein sequence ID" value="MBC8335027.1"/>
    <property type="molecule type" value="Genomic_DNA"/>
</dbReference>
<name>A0A8J6NJL2_9CHLR</name>
<protein>
    <submittedName>
        <fullName evidence="2">Carbohydrate kinase family protein</fullName>
    </submittedName>
</protein>
<dbReference type="PANTHER" id="PTHR47098:SF2">
    <property type="entry name" value="PROTEIN MAK32"/>
    <property type="match status" value="1"/>
</dbReference>
<sequence length="334" mass="36858">MIPKLLFAGRLAREYILLPEGAPILDRPGGSPLYAAGAASIWDKDIAILARVGEDYPNQWLRQFTEHGISPEGIQIAPRALDLRSFRAYSKTLELSRSNPVGHFARRELTFPKALLGYRPPEEKELINSDPHPATPLVTEIPNDFLQAQALHIAPLEFKSQGQLLAAFRAASDKIITLDPSPRYMIPNRLQELRFILEGLTAFIPSEEELRALFWGETHDLWAMAEELGGFGCQLIIVKRGKEGQLIYDVDAKKRWELPAYSSRVADMTGAGDAFCGGFLAGYQQSEDPLRSAAYGNVSASLSMEGSGPFYPLGVLPGLAQARLEALIDLIQEV</sequence>